<accession>A0A7W5H1A4</accession>
<keyword evidence="2" id="KW-1185">Reference proteome</keyword>
<evidence type="ECO:0000313" key="1">
    <source>
        <dbReference type="EMBL" id="MBB3187383.1"/>
    </source>
</evidence>
<reference evidence="1 2" key="1">
    <citation type="submission" date="2020-08" db="EMBL/GenBank/DDBJ databases">
        <title>Genomic Encyclopedia of Type Strains, Phase IV (KMG-IV): sequencing the most valuable type-strain genomes for metagenomic binning, comparative biology and taxonomic classification.</title>
        <authorList>
            <person name="Goeker M."/>
        </authorList>
    </citation>
    <scope>NUCLEOTIDE SEQUENCE [LARGE SCALE GENOMIC DNA]</scope>
    <source>
        <strain evidence="1 2">DSM 27471</strain>
    </source>
</reference>
<proteinExistence type="predicted"/>
<evidence type="ECO:0000313" key="2">
    <source>
        <dbReference type="Proteomes" id="UP000544222"/>
    </source>
</evidence>
<comment type="caution">
    <text evidence="1">The sequence shown here is derived from an EMBL/GenBank/DDBJ whole genome shotgun (WGS) entry which is preliminary data.</text>
</comment>
<name>A0A7W5H1A4_9PORP</name>
<dbReference type="EMBL" id="JACHYB010000001">
    <property type="protein sequence ID" value="MBB3187383.1"/>
    <property type="molecule type" value="Genomic_DNA"/>
</dbReference>
<gene>
    <name evidence="1" type="ORF">FHX64_001546</name>
</gene>
<organism evidence="1 2">
    <name type="scientific">Microbacter margulisiae</name>
    <dbReference type="NCBI Taxonomy" id="1350067"/>
    <lineage>
        <taxon>Bacteria</taxon>
        <taxon>Pseudomonadati</taxon>
        <taxon>Bacteroidota</taxon>
        <taxon>Bacteroidia</taxon>
        <taxon>Bacteroidales</taxon>
        <taxon>Porphyromonadaceae</taxon>
        <taxon>Microbacter</taxon>
    </lineage>
</organism>
<dbReference type="AlphaFoldDB" id="A0A7W5H1A4"/>
<dbReference type="Proteomes" id="UP000544222">
    <property type="component" value="Unassembled WGS sequence"/>
</dbReference>
<protein>
    <submittedName>
        <fullName evidence="1">Uncharacterized protein</fullName>
    </submittedName>
</protein>
<sequence>MNKREFVPWNEEGEFWETASSVLLQKDFERNEALIESFGMALENELRLPNEDIGSFIQPITNDRHKKKWRGERKTVNEKNA</sequence>
<dbReference type="RefSeq" id="WP_183413147.1">
    <property type="nucleotide sequence ID" value="NZ_JACHYB010000001.1"/>
</dbReference>